<sequence>MLKRYLKSMGLLLVLMMVLSSFTGCTSTNTGQQLVKGQYQNIDVSSIDIEKTLGIIQEFSSEKYKGRLAGTPENDMIVDYIANYFKEIGLESPNQLVDYRQPFNQSVLFTDRTPTIRIEDANGNTTTEFKYLMDYRILNIWQGVKIKGTATGEMVLIDDKKQLNKDNQELEGKVLLIDAALVDNQNIAHDLLGDVLKLDKSIKGIIFNHDNRRNASSYLVSTVTSYGVEAADNEEGPVVAMVTNDVFEEFKKAQQEDLKVYLEVDFSCRDVEVSNVVGVIPGQDEALKDEYIIITGHFDHVGDNKDGTYQPGALDNASGTAAMMEIARVLKENKVTPKKTIVFIGFNGEEEGLYGSQHYAYNNPIFPLENSTVINMDMVGSDDIIPLTIGGSSRELTIELVELAKEMGMEVDTSTDIGSDQRPFNKKSVQAVTLIHRDLEKIHTYMDDMTNVDGVRLAEVIRLVLRYIDGEGY</sequence>
<gene>
    <name evidence="3" type="ORF">JOC73_001073</name>
</gene>
<comment type="caution">
    <text evidence="3">The sequence shown here is derived from an EMBL/GenBank/DDBJ whole genome shotgun (WGS) entry which is preliminary data.</text>
</comment>
<dbReference type="RefSeq" id="WP_204400906.1">
    <property type="nucleotide sequence ID" value="NZ_JAFBEE010000005.1"/>
</dbReference>
<evidence type="ECO:0000256" key="1">
    <source>
        <dbReference type="SAM" id="SignalP"/>
    </source>
</evidence>
<dbReference type="PANTHER" id="PTHR12147">
    <property type="entry name" value="METALLOPEPTIDASE M28 FAMILY MEMBER"/>
    <property type="match status" value="1"/>
</dbReference>
<feature type="signal peptide" evidence="1">
    <location>
        <begin position="1"/>
        <end position="23"/>
    </location>
</feature>
<feature type="chain" id="PRO_5045166567" description="Peptidase M28 domain-containing protein" evidence="1">
    <location>
        <begin position="24"/>
        <end position="473"/>
    </location>
</feature>
<keyword evidence="1" id="KW-0732">Signal</keyword>
<evidence type="ECO:0000313" key="3">
    <source>
        <dbReference type="EMBL" id="MBM7614561.1"/>
    </source>
</evidence>
<dbReference type="Proteomes" id="UP001314796">
    <property type="component" value="Unassembled WGS sequence"/>
</dbReference>
<proteinExistence type="predicted"/>
<dbReference type="Gene3D" id="3.50.30.30">
    <property type="match status" value="1"/>
</dbReference>
<dbReference type="PROSITE" id="PS51257">
    <property type="entry name" value="PROKAR_LIPOPROTEIN"/>
    <property type="match status" value="1"/>
</dbReference>
<organism evidence="3 4">
    <name type="scientific">Alkaliphilus hydrothermalis</name>
    <dbReference type="NCBI Taxonomy" id="1482730"/>
    <lineage>
        <taxon>Bacteria</taxon>
        <taxon>Bacillati</taxon>
        <taxon>Bacillota</taxon>
        <taxon>Clostridia</taxon>
        <taxon>Peptostreptococcales</taxon>
        <taxon>Natronincolaceae</taxon>
        <taxon>Alkaliphilus</taxon>
    </lineage>
</organism>
<evidence type="ECO:0000259" key="2">
    <source>
        <dbReference type="Pfam" id="PF04389"/>
    </source>
</evidence>
<evidence type="ECO:0000313" key="4">
    <source>
        <dbReference type="Proteomes" id="UP001314796"/>
    </source>
</evidence>
<protein>
    <recommendedName>
        <fullName evidence="2">Peptidase M28 domain-containing protein</fullName>
    </recommendedName>
</protein>
<name>A0ABS2NNQ9_9FIRM</name>
<dbReference type="InterPro" id="IPR045175">
    <property type="entry name" value="M28_fam"/>
</dbReference>
<dbReference type="InterPro" id="IPR007484">
    <property type="entry name" value="Peptidase_M28"/>
</dbReference>
<dbReference type="Pfam" id="PF04389">
    <property type="entry name" value="Peptidase_M28"/>
    <property type="match status" value="1"/>
</dbReference>
<reference evidence="3 4" key="1">
    <citation type="submission" date="2021-01" db="EMBL/GenBank/DDBJ databases">
        <title>Genomic Encyclopedia of Type Strains, Phase IV (KMG-IV): sequencing the most valuable type-strain genomes for metagenomic binning, comparative biology and taxonomic classification.</title>
        <authorList>
            <person name="Goeker M."/>
        </authorList>
    </citation>
    <scope>NUCLEOTIDE SEQUENCE [LARGE SCALE GENOMIC DNA]</scope>
    <source>
        <strain evidence="3 4">DSM 25890</strain>
    </source>
</reference>
<dbReference type="SUPFAM" id="SSF53187">
    <property type="entry name" value="Zn-dependent exopeptidases"/>
    <property type="match status" value="1"/>
</dbReference>
<accession>A0ABS2NNQ9</accession>
<dbReference type="EMBL" id="JAFBEE010000005">
    <property type="protein sequence ID" value="MBM7614561.1"/>
    <property type="molecule type" value="Genomic_DNA"/>
</dbReference>
<keyword evidence="4" id="KW-1185">Reference proteome</keyword>
<feature type="domain" description="Peptidase M28" evidence="2">
    <location>
        <begin position="275"/>
        <end position="467"/>
    </location>
</feature>
<dbReference type="PANTHER" id="PTHR12147:SF26">
    <property type="entry name" value="PEPTIDASE M28 DOMAIN-CONTAINING PROTEIN"/>
    <property type="match status" value="1"/>
</dbReference>
<dbReference type="Gene3D" id="3.40.630.10">
    <property type="entry name" value="Zn peptidases"/>
    <property type="match status" value="1"/>
</dbReference>